<dbReference type="PROSITE" id="PS00062">
    <property type="entry name" value="ALDOKETO_REDUCTASE_2"/>
    <property type="match status" value="1"/>
</dbReference>
<comment type="similarity">
    <text evidence="1">Belongs to the aldo/keto reductase family.</text>
</comment>
<dbReference type="CDD" id="cd19071">
    <property type="entry name" value="AKR_AKR1-5-like"/>
    <property type="match status" value="1"/>
</dbReference>
<feature type="site" description="Lowers pKa of active site Tyr" evidence="6">
    <location>
        <position position="74"/>
    </location>
</feature>
<evidence type="ECO:0000256" key="5">
    <source>
        <dbReference type="PIRSR" id="PIRSR000097-2"/>
    </source>
</evidence>
<feature type="active site" description="Proton donor" evidence="4">
    <location>
        <position position="49"/>
    </location>
</feature>
<evidence type="ECO:0000259" key="7">
    <source>
        <dbReference type="Pfam" id="PF00248"/>
    </source>
</evidence>
<dbReference type="PANTHER" id="PTHR43827:SF3">
    <property type="entry name" value="NADP-DEPENDENT OXIDOREDUCTASE DOMAIN-CONTAINING PROTEIN"/>
    <property type="match status" value="1"/>
</dbReference>
<proteinExistence type="inferred from homology"/>
<dbReference type="PANTHER" id="PTHR43827">
    <property type="entry name" value="2,5-DIKETO-D-GLUCONIC ACID REDUCTASE"/>
    <property type="match status" value="1"/>
</dbReference>
<dbReference type="GO" id="GO:0016616">
    <property type="term" value="F:oxidoreductase activity, acting on the CH-OH group of donors, NAD or NADP as acceptor"/>
    <property type="evidence" value="ECO:0007669"/>
    <property type="project" value="UniProtKB-ARBA"/>
</dbReference>
<evidence type="ECO:0000256" key="1">
    <source>
        <dbReference type="ARBA" id="ARBA00007905"/>
    </source>
</evidence>
<dbReference type="InterPro" id="IPR018170">
    <property type="entry name" value="Aldo/ket_reductase_CS"/>
</dbReference>
<comment type="caution">
    <text evidence="8">The sequence shown here is derived from an EMBL/GenBank/DDBJ whole genome shotgun (WGS) entry which is preliminary data.</text>
</comment>
<dbReference type="InterPro" id="IPR036812">
    <property type="entry name" value="NAD(P)_OxRdtase_dom_sf"/>
</dbReference>
<feature type="domain" description="NADP-dependent oxidoreductase" evidence="7">
    <location>
        <begin position="15"/>
        <end position="257"/>
    </location>
</feature>
<dbReference type="FunFam" id="3.20.20.100:FF:000015">
    <property type="entry name" value="Oxidoreductase, aldo/keto reductase family"/>
    <property type="match status" value="1"/>
</dbReference>
<dbReference type="Gene3D" id="3.20.20.100">
    <property type="entry name" value="NADP-dependent oxidoreductase domain"/>
    <property type="match status" value="1"/>
</dbReference>
<dbReference type="Proteomes" id="UP000235658">
    <property type="component" value="Unassembled WGS sequence"/>
</dbReference>
<keyword evidence="2" id="KW-0521">NADP</keyword>
<dbReference type="InterPro" id="IPR020471">
    <property type="entry name" value="AKR"/>
</dbReference>
<evidence type="ECO:0000256" key="3">
    <source>
        <dbReference type="ARBA" id="ARBA00023002"/>
    </source>
</evidence>
<evidence type="ECO:0000313" key="8">
    <source>
        <dbReference type="EMBL" id="PMC82253.1"/>
    </source>
</evidence>
<dbReference type="GeneID" id="84577665"/>
<dbReference type="AlphaFoldDB" id="A0A2N6UK61"/>
<protein>
    <submittedName>
        <fullName evidence="8">Aldo/keto reductase</fullName>
    </submittedName>
</protein>
<organism evidence="8 9">
    <name type="scientific">Anaerococcus hydrogenalis</name>
    <dbReference type="NCBI Taxonomy" id="33029"/>
    <lineage>
        <taxon>Bacteria</taxon>
        <taxon>Bacillati</taxon>
        <taxon>Bacillota</taxon>
        <taxon>Tissierellia</taxon>
        <taxon>Tissierellales</taxon>
        <taxon>Peptoniphilaceae</taxon>
        <taxon>Anaerococcus</taxon>
    </lineage>
</organism>
<dbReference type="SUPFAM" id="SSF51430">
    <property type="entry name" value="NAD(P)-linked oxidoreductase"/>
    <property type="match status" value="1"/>
</dbReference>
<accession>A0A2N6UK61</accession>
<dbReference type="Pfam" id="PF00248">
    <property type="entry name" value="Aldo_ket_red"/>
    <property type="match status" value="1"/>
</dbReference>
<name>A0A2N6UK61_9FIRM</name>
<gene>
    <name evidence="8" type="ORF">CJ192_00545</name>
</gene>
<dbReference type="PROSITE" id="PS00063">
    <property type="entry name" value="ALDOKETO_REDUCTASE_3"/>
    <property type="match status" value="1"/>
</dbReference>
<dbReference type="RefSeq" id="WP_102197360.1">
    <property type="nucleotide sequence ID" value="NZ_PNHP01000001.1"/>
</dbReference>
<keyword evidence="3" id="KW-0560">Oxidoreductase</keyword>
<reference evidence="8 9" key="1">
    <citation type="submission" date="2017-09" db="EMBL/GenBank/DDBJ databases">
        <title>Bacterial strain isolated from the female urinary microbiota.</title>
        <authorList>
            <person name="Thomas-White K."/>
            <person name="Kumar N."/>
            <person name="Forster S."/>
            <person name="Putonti C."/>
            <person name="Lawley T."/>
            <person name="Wolfe A.J."/>
        </authorList>
    </citation>
    <scope>NUCLEOTIDE SEQUENCE [LARGE SCALE GENOMIC DNA]</scope>
    <source>
        <strain evidence="8 9">UMB0204</strain>
    </source>
</reference>
<dbReference type="PIRSF" id="PIRSF000097">
    <property type="entry name" value="AKR"/>
    <property type="match status" value="1"/>
</dbReference>
<evidence type="ECO:0000256" key="2">
    <source>
        <dbReference type="ARBA" id="ARBA00022857"/>
    </source>
</evidence>
<dbReference type="InterPro" id="IPR023210">
    <property type="entry name" value="NADP_OxRdtase_dom"/>
</dbReference>
<feature type="binding site" evidence="5">
    <location>
        <position position="107"/>
    </location>
    <ligand>
        <name>substrate</name>
    </ligand>
</feature>
<sequence length="279" mass="32531">MKYFKLNDGNKIPALGLGTYKITDREDIAKTIEAALENGYEYIDTAKLYENEDMIGAELKNSGKKRDQYQLATKVWPSDFGYDKTKKSLDESLEKLQTDYLDVVLLHWFGKDFDKSWKVFEDYKRQGIVKTIGVSNFELSQLKKLLEIGEKPAIDQLESSPHFQNDDTVKFLKENNIIHQAWSPIARGRSELLEEFVIKKLANKYNKTPAQIVLRWHVERGTMPIPKSTNPQRIKENINIFDFSIDDEDMKAIKSIDLKKRYSSDPEDEKWLKDLLKRV</sequence>
<dbReference type="PRINTS" id="PR00069">
    <property type="entry name" value="ALDKETRDTASE"/>
</dbReference>
<evidence type="ECO:0000256" key="4">
    <source>
        <dbReference type="PIRSR" id="PIRSR000097-1"/>
    </source>
</evidence>
<dbReference type="EMBL" id="PNHP01000001">
    <property type="protein sequence ID" value="PMC82253.1"/>
    <property type="molecule type" value="Genomic_DNA"/>
</dbReference>
<evidence type="ECO:0000313" key="9">
    <source>
        <dbReference type="Proteomes" id="UP000235658"/>
    </source>
</evidence>
<evidence type="ECO:0000256" key="6">
    <source>
        <dbReference type="PIRSR" id="PIRSR000097-3"/>
    </source>
</evidence>